<name>A0ABP3XDF7_9FIRM</name>
<reference evidence="2" key="1">
    <citation type="journal article" date="2019" name="Int. J. Syst. Evol. Microbiol.">
        <title>The Global Catalogue of Microorganisms (GCM) 10K type strain sequencing project: providing services to taxonomists for standard genome sequencing and annotation.</title>
        <authorList>
            <consortium name="The Broad Institute Genomics Platform"/>
            <consortium name="The Broad Institute Genome Sequencing Center for Infectious Disease"/>
            <person name="Wu L."/>
            <person name="Ma J."/>
        </authorList>
    </citation>
    <scope>NUCLEOTIDE SEQUENCE [LARGE SCALE GENOMIC DNA]</scope>
    <source>
        <strain evidence="2">JCM 6486</strain>
    </source>
</reference>
<dbReference type="Proteomes" id="UP001400965">
    <property type="component" value="Unassembled WGS sequence"/>
</dbReference>
<sequence length="338" mass="40099">MGFFNECAYILRKSNKDMVVIKPENGLIYNYFKNSESCTMSENITHLNIDFSNYYFDIDSNDNIYGIFTDNDINILKLNKDSNKFSFLHKIHYDYKNFNINFPYIKYIDGTIHILYYLTNKELPTTILFHHYNDGCKWIENKLDFINLPILDNFIVSFNNNVPTVFYFKEQNEFPQIYSSTFNVGNLNWSSPIQITNSNKNKIYLSILKDQLNFYHISYCENHENKYCIKYINGYLNNDCFEEILNKYITTPSIYLFPSIVKYDCNIFISYVHDNRLYTCSSKDLGATWSDCIEDDYSINEKFIRAQFKSNYSNDLNYKSSCLFITKNPFGILGNFNK</sequence>
<proteinExistence type="predicted"/>
<protein>
    <recommendedName>
        <fullName evidence="3">Exo-alpha-sialidase</fullName>
    </recommendedName>
</protein>
<gene>
    <name evidence="1" type="ORF">GCM10008917_07050</name>
</gene>
<evidence type="ECO:0000313" key="2">
    <source>
        <dbReference type="Proteomes" id="UP001400965"/>
    </source>
</evidence>
<dbReference type="RefSeq" id="WP_346042582.1">
    <property type="nucleotide sequence ID" value="NZ_BAAACP010000003.1"/>
</dbReference>
<accession>A0ABP3XDF7</accession>
<keyword evidence="2" id="KW-1185">Reference proteome</keyword>
<dbReference type="EMBL" id="BAAACP010000003">
    <property type="protein sequence ID" value="GAA0862297.1"/>
    <property type="molecule type" value="Genomic_DNA"/>
</dbReference>
<evidence type="ECO:0008006" key="3">
    <source>
        <dbReference type="Google" id="ProtNLM"/>
    </source>
</evidence>
<comment type="caution">
    <text evidence="1">The sequence shown here is derived from an EMBL/GenBank/DDBJ whole genome shotgun (WGS) entry which is preliminary data.</text>
</comment>
<evidence type="ECO:0000313" key="1">
    <source>
        <dbReference type="EMBL" id="GAA0862297.1"/>
    </source>
</evidence>
<organism evidence="1 2">
    <name type="scientific">Paraclostridium tenue</name>
    <dbReference type="NCBI Taxonomy" id="1737"/>
    <lineage>
        <taxon>Bacteria</taxon>
        <taxon>Bacillati</taxon>
        <taxon>Bacillota</taxon>
        <taxon>Clostridia</taxon>
        <taxon>Peptostreptococcales</taxon>
        <taxon>Peptostreptococcaceae</taxon>
        <taxon>Paraclostridium</taxon>
    </lineage>
</organism>